<accession>A0AAJ2H3U7</accession>
<dbReference type="EMBL" id="JAVLSF010001133">
    <property type="protein sequence ID" value="MDR9778722.1"/>
    <property type="molecule type" value="Genomic_DNA"/>
</dbReference>
<protein>
    <submittedName>
        <fullName evidence="1">MFS transporter</fullName>
    </submittedName>
</protein>
<reference evidence="1" key="1">
    <citation type="submission" date="2023-04" db="EMBL/GenBank/DDBJ databases">
        <title>Genomic characterization of faba bean (Vicia faba) microsymbionts in Mexican soils.</title>
        <authorList>
            <person name="Rivera Orduna F.N."/>
            <person name="Guevara-Luna J."/>
            <person name="Yan J."/>
            <person name="Arroyo-Herrera I."/>
            <person name="Li Y."/>
            <person name="Vasquez-Murrieta M.S."/>
            <person name="Wang E.T."/>
        </authorList>
    </citation>
    <scope>NUCLEOTIDE SEQUENCE</scope>
    <source>
        <strain evidence="1">CH26</strain>
    </source>
</reference>
<feature type="non-terminal residue" evidence="1">
    <location>
        <position position="119"/>
    </location>
</feature>
<organism evidence="1 2">
    <name type="scientific">Rhizobium hidalgonense</name>
    <dbReference type="NCBI Taxonomy" id="1538159"/>
    <lineage>
        <taxon>Bacteria</taxon>
        <taxon>Pseudomonadati</taxon>
        <taxon>Pseudomonadota</taxon>
        <taxon>Alphaproteobacteria</taxon>
        <taxon>Hyphomicrobiales</taxon>
        <taxon>Rhizobiaceae</taxon>
        <taxon>Rhizobium/Agrobacterium group</taxon>
        <taxon>Rhizobium</taxon>
    </lineage>
</organism>
<proteinExistence type="predicted"/>
<name>A0AAJ2H3U7_9HYPH</name>
<sequence length="119" mass="13100">LIVMSQLAMSTLPIDRIKDASGVYNLTRNVGGAIGLAVINTLIDRQMAVHVNSLESKLTPDRVEVTSYLAQTAEKYRSVFGDQAEQYAMSLLHKQVQIQALTLTFNDLLLMLAALMFAT</sequence>
<gene>
    <name evidence="1" type="ORF">RJJ65_39955</name>
</gene>
<evidence type="ECO:0000313" key="2">
    <source>
        <dbReference type="Proteomes" id="UP001268610"/>
    </source>
</evidence>
<evidence type="ECO:0000313" key="1">
    <source>
        <dbReference type="EMBL" id="MDR9778722.1"/>
    </source>
</evidence>
<dbReference type="Proteomes" id="UP001268610">
    <property type="component" value="Unassembled WGS sequence"/>
</dbReference>
<dbReference type="AlphaFoldDB" id="A0AAJ2H3U7"/>
<feature type="non-terminal residue" evidence="1">
    <location>
        <position position="1"/>
    </location>
</feature>
<comment type="caution">
    <text evidence="1">The sequence shown here is derived from an EMBL/GenBank/DDBJ whole genome shotgun (WGS) entry which is preliminary data.</text>
</comment>